<reference evidence="1" key="1">
    <citation type="submission" date="2022-07" db="EMBL/GenBank/DDBJ databases">
        <title>Phylogenomic reconstructions and comparative analyses of Kickxellomycotina fungi.</title>
        <authorList>
            <person name="Reynolds N.K."/>
            <person name="Stajich J.E."/>
            <person name="Barry K."/>
            <person name="Grigoriev I.V."/>
            <person name="Crous P."/>
            <person name="Smith M.E."/>
        </authorList>
    </citation>
    <scope>NUCLEOTIDE SEQUENCE</scope>
    <source>
        <strain evidence="1">CBS 190363</strain>
    </source>
</reference>
<protein>
    <submittedName>
        <fullName evidence="1">Uncharacterized protein</fullName>
    </submittedName>
</protein>
<proteinExistence type="predicted"/>
<dbReference type="Proteomes" id="UP001139981">
    <property type="component" value="Unassembled WGS sequence"/>
</dbReference>
<comment type="caution">
    <text evidence="1">The sequence shown here is derived from an EMBL/GenBank/DDBJ whole genome shotgun (WGS) entry which is preliminary data.</text>
</comment>
<dbReference type="EMBL" id="JANBVB010000008">
    <property type="protein sequence ID" value="KAJ2900275.1"/>
    <property type="molecule type" value="Genomic_DNA"/>
</dbReference>
<keyword evidence="2" id="KW-1185">Reference proteome</keyword>
<evidence type="ECO:0000313" key="1">
    <source>
        <dbReference type="EMBL" id="KAJ2900275.1"/>
    </source>
</evidence>
<accession>A0ACC1M8A8</accession>
<name>A0ACC1M8A8_9FUNG</name>
<gene>
    <name evidence="1" type="ORF">IWW38_000619</name>
</gene>
<sequence length="110" mass="12446">MLPCASDTLSLVDADCLSTVRQVRVNWQTTVGDVSRCLELVHPSGKVRTAVKVFAGHPDLEDYENALDDDEGILWSSTDGVFYYRTVVTLKMIDDLVLFVNETKMYERAW</sequence>
<evidence type="ECO:0000313" key="2">
    <source>
        <dbReference type="Proteomes" id="UP001139981"/>
    </source>
</evidence>
<organism evidence="1 2">
    <name type="scientific">Coemansia aciculifera</name>
    <dbReference type="NCBI Taxonomy" id="417176"/>
    <lineage>
        <taxon>Eukaryota</taxon>
        <taxon>Fungi</taxon>
        <taxon>Fungi incertae sedis</taxon>
        <taxon>Zoopagomycota</taxon>
        <taxon>Kickxellomycotina</taxon>
        <taxon>Kickxellomycetes</taxon>
        <taxon>Kickxellales</taxon>
        <taxon>Kickxellaceae</taxon>
        <taxon>Coemansia</taxon>
    </lineage>
</organism>